<dbReference type="AlphaFoldDB" id="M4Z2E7"/>
<dbReference type="PATRIC" id="fig|1245469.3.peg.889"/>
<keyword evidence="3" id="KW-1185">Reference proteome</keyword>
<dbReference type="PANTHER" id="PTHR41878:SF1">
    <property type="entry name" value="TNPR PROTEIN"/>
    <property type="match status" value="1"/>
</dbReference>
<gene>
    <name evidence="2" type="ORF">S58_08700</name>
</gene>
<dbReference type="HOGENOM" id="CLU_169431_0_0_5"/>
<dbReference type="InterPro" id="IPR012912">
    <property type="entry name" value="Plasmid_pRiA4b_Orf3-like"/>
</dbReference>
<evidence type="ECO:0000259" key="1">
    <source>
        <dbReference type="Pfam" id="PF07929"/>
    </source>
</evidence>
<dbReference type="KEGG" id="aol:S58_08700"/>
<dbReference type="RefSeq" id="WP_015664016.1">
    <property type="nucleotide sequence ID" value="NC_020453.1"/>
</dbReference>
<proteinExistence type="predicted"/>
<dbReference type="STRING" id="1245469.S58_08700"/>
<dbReference type="EMBL" id="AP012603">
    <property type="protein sequence ID" value="BAM86881.1"/>
    <property type="molecule type" value="Genomic_DNA"/>
</dbReference>
<dbReference type="Proteomes" id="UP000011841">
    <property type="component" value="Chromosome"/>
</dbReference>
<dbReference type="SUPFAM" id="SSF159941">
    <property type="entry name" value="MM3350-like"/>
    <property type="match status" value="1"/>
</dbReference>
<dbReference type="InterPro" id="IPR024047">
    <property type="entry name" value="MM3350-like_sf"/>
</dbReference>
<organism evidence="2 3">
    <name type="scientific">Bradyrhizobium oligotrophicum S58</name>
    <dbReference type="NCBI Taxonomy" id="1245469"/>
    <lineage>
        <taxon>Bacteria</taxon>
        <taxon>Pseudomonadati</taxon>
        <taxon>Pseudomonadota</taxon>
        <taxon>Alphaproteobacteria</taxon>
        <taxon>Hyphomicrobiales</taxon>
        <taxon>Nitrobacteraceae</taxon>
        <taxon>Bradyrhizobium</taxon>
    </lineage>
</organism>
<sequence>MIKLEKWFDDTSTEGLPLLLEAAGRCPPEDVGGPPGYAEYLDAIGDSSHPEHEHMRLWGPEPFDPNTIDRKALEAAVNALSESWKPRRRVTRLK</sequence>
<protein>
    <recommendedName>
        <fullName evidence="1">Plasmid pRiA4b Orf3-like domain-containing protein</fullName>
    </recommendedName>
</protein>
<evidence type="ECO:0000313" key="2">
    <source>
        <dbReference type="EMBL" id="BAM86881.1"/>
    </source>
</evidence>
<dbReference type="Pfam" id="PF07929">
    <property type="entry name" value="PRiA4_ORF3"/>
    <property type="match status" value="1"/>
</dbReference>
<evidence type="ECO:0000313" key="3">
    <source>
        <dbReference type="Proteomes" id="UP000011841"/>
    </source>
</evidence>
<accession>M4Z2E7</accession>
<dbReference type="PANTHER" id="PTHR41878">
    <property type="entry name" value="LEXA REPRESSOR-RELATED"/>
    <property type="match status" value="1"/>
</dbReference>
<reference evidence="2 3" key="1">
    <citation type="journal article" date="2013" name="Appl. Environ. Microbiol.">
        <title>Genome analysis suggests that the soil oligotrophic bacterium Agromonas oligotrophica (Bradyrhizobium oligotrophicum) is a nitrogen-fixing symbiont of Aeschynomene indica.</title>
        <authorList>
            <person name="Okubo T."/>
            <person name="Fukushima S."/>
            <person name="Itakura M."/>
            <person name="Oshima K."/>
            <person name="Longtonglang A."/>
            <person name="Teaumroong N."/>
            <person name="Mitsui H."/>
            <person name="Hattori M."/>
            <person name="Hattori R."/>
            <person name="Hattori T."/>
            <person name="Minamisawa K."/>
        </authorList>
    </citation>
    <scope>NUCLEOTIDE SEQUENCE [LARGE SCALE GENOMIC DNA]</scope>
    <source>
        <strain evidence="2 3">S58</strain>
    </source>
</reference>
<dbReference type="eggNOG" id="COG4974">
    <property type="taxonomic scope" value="Bacteria"/>
</dbReference>
<dbReference type="Gene3D" id="3.10.290.30">
    <property type="entry name" value="MM3350-like"/>
    <property type="match status" value="1"/>
</dbReference>
<feature type="domain" description="Plasmid pRiA4b Orf3-like" evidence="1">
    <location>
        <begin position="2"/>
        <end position="71"/>
    </location>
</feature>
<name>M4Z2E7_9BRAD</name>
<dbReference type="GeneID" id="301821259"/>